<feature type="transmembrane region" description="Helical" evidence="16 17">
    <location>
        <begin position="223"/>
        <end position="242"/>
    </location>
</feature>
<keyword evidence="4 16" id="KW-0444">Lipid biosynthesis</keyword>
<evidence type="ECO:0000256" key="7">
    <source>
        <dbReference type="ARBA" id="ARBA00022691"/>
    </source>
</evidence>
<comment type="function">
    <text evidence="15 16 17">Catalyzes the first step of the methylation pathway of phosphatidylcholine biosynthesis, the SAM-dependent methylation of phosphatidylethanolamine (PE) to phosphatidylmonomethylethanolamine (PMME).</text>
</comment>
<comment type="pathway">
    <text evidence="2 16 17">Phospholipid metabolism; phosphatidylcholine biosynthesis.</text>
</comment>
<accession>A0A0A1TBI6</accession>
<evidence type="ECO:0000256" key="16">
    <source>
        <dbReference type="HAMAP-Rule" id="MF_03217"/>
    </source>
</evidence>
<keyword evidence="14 16" id="KW-1208">Phospholipid metabolism</keyword>
<evidence type="ECO:0000256" key="18">
    <source>
        <dbReference type="SAM" id="MobiDB-lite"/>
    </source>
</evidence>
<keyword evidence="20" id="KW-1185">Reference proteome</keyword>
<dbReference type="PANTHER" id="PTHR32138:SF0">
    <property type="entry name" value="PHOSPHATIDYLETHANOLAMINE N-METHYLTRANSFERASE"/>
    <property type="match status" value="1"/>
</dbReference>
<dbReference type="Gene3D" id="2.60.40.2840">
    <property type="match status" value="1"/>
</dbReference>
<keyword evidence="5 16" id="KW-0489">Methyltransferase</keyword>
<evidence type="ECO:0000256" key="13">
    <source>
        <dbReference type="ARBA" id="ARBA00023209"/>
    </source>
</evidence>
<keyword evidence="13 16" id="KW-0594">Phospholipid biosynthesis</keyword>
<dbReference type="HAMAP" id="MF_03217">
    <property type="entry name" value="PEMT"/>
    <property type="match status" value="1"/>
</dbReference>
<feature type="transmembrane region" description="Helical" evidence="16 17">
    <location>
        <begin position="197"/>
        <end position="217"/>
    </location>
</feature>
<name>A0A0A1TBI6_9HYPO</name>
<evidence type="ECO:0000313" key="20">
    <source>
        <dbReference type="Proteomes" id="UP000039046"/>
    </source>
</evidence>
<evidence type="ECO:0000256" key="10">
    <source>
        <dbReference type="ARBA" id="ARBA00022989"/>
    </source>
</evidence>
<evidence type="ECO:0000256" key="17">
    <source>
        <dbReference type="RuleBase" id="RU361122"/>
    </source>
</evidence>
<gene>
    <name evidence="19" type="ORF">VHEMI03624</name>
</gene>
<organism evidence="19 20">
    <name type="scientific">[Torrubiella] hemipterigena</name>
    <dbReference type="NCBI Taxonomy" id="1531966"/>
    <lineage>
        <taxon>Eukaryota</taxon>
        <taxon>Fungi</taxon>
        <taxon>Dikarya</taxon>
        <taxon>Ascomycota</taxon>
        <taxon>Pezizomycotina</taxon>
        <taxon>Sordariomycetes</taxon>
        <taxon>Hypocreomycetidae</taxon>
        <taxon>Hypocreales</taxon>
        <taxon>Clavicipitaceae</taxon>
        <taxon>Clavicipitaceae incertae sedis</taxon>
        <taxon>'Torrubiella' clade</taxon>
    </lineage>
</organism>
<keyword evidence="8 16" id="KW-0812">Transmembrane</keyword>
<keyword evidence="6 16" id="KW-0808">Transferase</keyword>
<keyword evidence="9 16" id="KW-0256">Endoplasmic reticulum</keyword>
<dbReference type="GO" id="GO:0004608">
    <property type="term" value="F:phosphatidylethanolamine N-methyltransferase activity"/>
    <property type="evidence" value="ECO:0007669"/>
    <property type="project" value="UniProtKB-UniRule"/>
</dbReference>
<dbReference type="GO" id="GO:0097038">
    <property type="term" value="C:perinuclear endoplasmic reticulum"/>
    <property type="evidence" value="ECO:0007669"/>
    <property type="project" value="EnsemblFungi"/>
</dbReference>
<dbReference type="EMBL" id="CDHN01000002">
    <property type="protein sequence ID" value="CEJ84944.1"/>
    <property type="molecule type" value="Genomic_DNA"/>
</dbReference>
<comment type="caution">
    <text evidence="16 17">Lacks conserved residue(s) required for the propagation of feature annotation.</text>
</comment>
<dbReference type="HOGENOM" id="CLU_005987_0_1_1"/>
<dbReference type="Proteomes" id="UP000039046">
    <property type="component" value="Unassembled WGS sequence"/>
</dbReference>
<feature type="transmembrane region" description="Helical" evidence="16 17">
    <location>
        <begin position="108"/>
        <end position="130"/>
    </location>
</feature>
<dbReference type="Pfam" id="PF04191">
    <property type="entry name" value="PEMT"/>
    <property type="match status" value="2"/>
</dbReference>
<comment type="pathway">
    <text evidence="3">Lipid metabolism.</text>
</comment>
<feature type="transmembrane region" description="Helical" evidence="16 17">
    <location>
        <begin position="488"/>
        <end position="509"/>
    </location>
</feature>
<dbReference type="UniPathway" id="UPA00753"/>
<comment type="catalytic activity">
    <reaction evidence="16 17">
        <text>a 1,2-diacyl-sn-glycero-3-phosphoethanolamine + S-adenosyl-L-methionine = a 1,2-diacyl-sn-glycero-3-phospho-N-methylethanolamine + S-adenosyl-L-homocysteine + H(+)</text>
        <dbReference type="Rhea" id="RHEA:11164"/>
        <dbReference type="ChEBI" id="CHEBI:15378"/>
        <dbReference type="ChEBI" id="CHEBI:57856"/>
        <dbReference type="ChEBI" id="CHEBI:59789"/>
        <dbReference type="ChEBI" id="CHEBI:64573"/>
        <dbReference type="ChEBI" id="CHEBI:64612"/>
        <dbReference type="EC" id="2.1.1.17"/>
    </reaction>
</comment>
<evidence type="ECO:0000256" key="12">
    <source>
        <dbReference type="ARBA" id="ARBA00023136"/>
    </source>
</evidence>
<comment type="subcellular location">
    <subcellularLocation>
        <location evidence="1">Endomembrane system</location>
        <topology evidence="1">Multi-pass membrane protein</topology>
    </subcellularLocation>
    <subcellularLocation>
        <location evidence="16 17">Endoplasmic reticulum membrane</location>
        <topology evidence="16 17">Multi-pass membrane protein</topology>
    </subcellularLocation>
</comment>
<keyword evidence="7 16" id="KW-0949">S-adenosyl-L-methionine</keyword>
<keyword evidence="11 16" id="KW-0443">Lipid metabolism</keyword>
<feature type="compositionally biased region" description="Basic and acidic residues" evidence="18">
    <location>
        <begin position="10"/>
        <end position="23"/>
    </location>
</feature>
<dbReference type="OrthoDB" id="4583at2759"/>
<dbReference type="GO" id="GO:0005789">
    <property type="term" value="C:endoplasmic reticulum membrane"/>
    <property type="evidence" value="ECO:0007669"/>
    <property type="project" value="UniProtKB-SubCell"/>
</dbReference>
<evidence type="ECO:0000256" key="15">
    <source>
        <dbReference type="ARBA" id="ARBA00057332"/>
    </source>
</evidence>
<protein>
    <recommendedName>
        <fullName evidence="16 17">Phosphatidylethanolamine N-methyltransferase</fullName>
        <shortName evidence="16">PE methyltransferase</shortName>
        <shortName evidence="16 17">PEAMT</shortName>
        <shortName evidence="16">PEMT</shortName>
        <ecNumber evidence="16 17">2.1.1.17</ecNumber>
    </recommendedName>
</protein>
<dbReference type="GO" id="GO:0032259">
    <property type="term" value="P:methylation"/>
    <property type="evidence" value="ECO:0007669"/>
    <property type="project" value="UniProtKB-KW"/>
</dbReference>
<evidence type="ECO:0000256" key="4">
    <source>
        <dbReference type="ARBA" id="ARBA00022516"/>
    </source>
</evidence>
<dbReference type="PANTHER" id="PTHR32138">
    <property type="entry name" value="PHOSPHATIDYLETHANOLAMINE N-METHYLTRANSFERASE"/>
    <property type="match status" value="1"/>
</dbReference>
<dbReference type="GO" id="GO:0006656">
    <property type="term" value="P:phosphatidylcholine biosynthetic process"/>
    <property type="evidence" value="ECO:0007669"/>
    <property type="project" value="UniProtKB-UniRule"/>
</dbReference>
<dbReference type="InterPro" id="IPR016219">
    <property type="entry name" value="Phosphatid-EA_MeTrfase_fun"/>
</dbReference>
<feature type="transmembrane region" description="Helical" evidence="16 17">
    <location>
        <begin position="84"/>
        <end position="102"/>
    </location>
</feature>
<evidence type="ECO:0000256" key="14">
    <source>
        <dbReference type="ARBA" id="ARBA00023264"/>
    </source>
</evidence>
<feature type="transmembrane region" description="Helical" evidence="16 17">
    <location>
        <begin position="408"/>
        <end position="432"/>
    </location>
</feature>
<keyword evidence="12 16" id="KW-0472">Membrane</keyword>
<evidence type="ECO:0000256" key="11">
    <source>
        <dbReference type="ARBA" id="ARBA00023098"/>
    </source>
</evidence>
<feature type="transmembrane region" description="Helical" evidence="16 17">
    <location>
        <begin position="381"/>
        <end position="402"/>
    </location>
</feature>
<evidence type="ECO:0000256" key="1">
    <source>
        <dbReference type="ARBA" id="ARBA00004127"/>
    </source>
</evidence>
<reference evidence="19 20" key="1">
    <citation type="journal article" date="2015" name="Genome Announc.">
        <title>Draft Genome Sequence and Gene Annotation of the Entomopathogenic Fungus Verticillium hemipterigenum.</title>
        <authorList>
            <person name="Horn F."/>
            <person name="Habel A."/>
            <person name="Scharf D.H."/>
            <person name="Dworschak J."/>
            <person name="Brakhage A.A."/>
            <person name="Guthke R."/>
            <person name="Hertweck C."/>
            <person name="Linde J."/>
        </authorList>
    </citation>
    <scope>NUCLEOTIDE SEQUENCE [LARGE SCALE GENOMIC DNA]</scope>
</reference>
<evidence type="ECO:0000256" key="3">
    <source>
        <dbReference type="ARBA" id="ARBA00005189"/>
    </source>
</evidence>
<evidence type="ECO:0000256" key="5">
    <source>
        <dbReference type="ARBA" id="ARBA00022603"/>
    </source>
</evidence>
<dbReference type="PROSITE" id="PS51598">
    <property type="entry name" value="SAM_CHO2"/>
    <property type="match status" value="1"/>
</dbReference>
<dbReference type="GO" id="GO:0032541">
    <property type="term" value="C:cortical endoplasmic reticulum"/>
    <property type="evidence" value="ECO:0007669"/>
    <property type="project" value="EnsemblFungi"/>
</dbReference>
<dbReference type="AlphaFoldDB" id="A0A0A1TBI6"/>
<evidence type="ECO:0000256" key="9">
    <source>
        <dbReference type="ARBA" id="ARBA00022824"/>
    </source>
</evidence>
<dbReference type="FunFam" id="2.60.40.2840:FF:000006">
    <property type="entry name" value="Phosphatidylethanolamine N-methyltransferase"/>
    <property type="match status" value="1"/>
</dbReference>
<proteinExistence type="inferred from homology"/>
<comment type="similarity">
    <text evidence="16 17">Belongs to the class VI-like SAM-binding methyltransferase superfamily. CHO2 family.</text>
</comment>
<feature type="region of interest" description="Disordered" evidence="18">
    <location>
        <begin position="1"/>
        <end position="50"/>
    </location>
</feature>
<evidence type="ECO:0000313" key="19">
    <source>
        <dbReference type="EMBL" id="CEJ84944.1"/>
    </source>
</evidence>
<keyword evidence="10 16" id="KW-1133">Transmembrane helix</keyword>
<sequence>METASGVSKGEGDLRQRASKHAEGVSSEAGVARDPSRDNELKNNGSIKKTYGRTPDGTVFVVPTTHDMVSQLLDPRQPKNLSDGIVLAILACHILAAIYLPSQYKRPVFGLIFIFWRACYNVGIGVLLHVQSNYSRMVTWAVRSKVFENPKDGKTPRPWLYKLLKKELEAKIPEDYDFEKAPIEYNTWLVFRRVVDLILMCDFTSYCLFAIVCGHVPEGEHPLLGVARWIVGIVLIGFNLWVKLDAHRVVKDFAWYWGDFFYLIDQDLTFDGVFEMAPHPMYSIGYAGYYGISMMAASYEVLFISIAAHMAQFAFLVAVENPHIEKTYNPPPARPAEIRPDIDVALIKESQATTGDKTPSSASNSSPVAVHDMVGFSNMDLFRVPDCAVVLLPLYIAALTFVTPTTPLWQATFVIHAALWRLWYHLGLGLILDRQSKTKMWTRHFLKFGESAGEAFRQWKGMYHMSMIMCNASFIAACWKIYSFPTDWGYGLVLLKHILGAGLVALQLWTAFSVYESLGEFGWFCGDYFFDQKAKLTYTSIYRFVNNPERIFGTAGVWGAALITWSRSIFIMALLTQMMTIYFLAYVERPHMQKIYGRGLREEAGLTKFIKRSLPPPVKTLQESMDKVIDDTTQFVEDFIDTARPKFTSGVKTIVRDTSALFNVAPARLTLTQIPPDLAGLSPKSYSITVDGTPAPQNSSAQYATGKESLPGRFPKAVKTMVYEYGSPLRVKWTAPANHHKKDWIGLYMVTDNRSRDVTEVPSSGRWVATVSGSYDIPSANQGIVVAEHQLSEPSEDGSALLEGEVVFSGDKLWWTQGIFEFRYHHNNRHHVMAISEPFEIRIGQFDEEDVSIDSKGMYAKAVESAILPMVQNCLDRDPNIAPKDIDQAFGAHVERDSKYAKRVVYAIREMFGIEFAPAVVLADGNVRKLAWRICNAKEVLAPYSMSVSKGTNTPTNQPFAKD</sequence>
<dbReference type="STRING" id="1531966.A0A0A1TBI6"/>
<dbReference type="EC" id="2.1.1.17" evidence="16 17"/>
<dbReference type="PIRSF" id="PIRSF000383">
    <property type="entry name" value="PEAMT"/>
    <property type="match status" value="1"/>
</dbReference>
<evidence type="ECO:0000256" key="2">
    <source>
        <dbReference type="ARBA" id="ARBA00004969"/>
    </source>
</evidence>
<evidence type="ECO:0000256" key="6">
    <source>
        <dbReference type="ARBA" id="ARBA00022679"/>
    </source>
</evidence>
<dbReference type="InterPro" id="IPR007318">
    <property type="entry name" value="Phopholipid_MeTrfase"/>
</dbReference>
<feature type="transmembrane region" description="Helical" evidence="16 17">
    <location>
        <begin position="569"/>
        <end position="587"/>
    </location>
</feature>
<evidence type="ECO:0000256" key="8">
    <source>
        <dbReference type="ARBA" id="ARBA00022692"/>
    </source>
</evidence>